<keyword evidence="1" id="KW-0472">Membrane</keyword>
<gene>
    <name evidence="2" type="ORF">GCM10017044_27950</name>
</gene>
<accession>A0A919AZA2</accession>
<name>A0A919AZA2_9PROT</name>
<evidence type="ECO:0000313" key="2">
    <source>
        <dbReference type="EMBL" id="GHF30951.1"/>
    </source>
</evidence>
<sequence>MPLRRLVSAAQMMTKNKKKRQKARRSAKAANPIKASFDWGGLIILFVIGGLFTWSFMHRGASPIMGLSLGLFITLAALPYFNPEKWKKRPFTCALFGAVFGGSVAISRGAGVEMIIVAVLIGAVVGFFATSWIPYINP</sequence>
<protein>
    <submittedName>
        <fullName evidence="2">Uncharacterized protein</fullName>
    </submittedName>
</protein>
<keyword evidence="1" id="KW-1133">Transmembrane helix</keyword>
<reference evidence="2" key="1">
    <citation type="journal article" date="2014" name="Int. J. Syst. Evol. Microbiol.">
        <title>Complete genome sequence of Corynebacterium casei LMG S-19264T (=DSM 44701T), isolated from a smear-ripened cheese.</title>
        <authorList>
            <consortium name="US DOE Joint Genome Institute (JGI-PGF)"/>
            <person name="Walter F."/>
            <person name="Albersmeier A."/>
            <person name="Kalinowski J."/>
            <person name="Ruckert C."/>
        </authorList>
    </citation>
    <scope>NUCLEOTIDE SEQUENCE</scope>
    <source>
        <strain evidence="2">KCTC 42590</strain>
    </source>
</reference>
<dbReference type="Proteomes" id="UP000630923">
    <property type="component" value="Unassembled WGS sequence"/>
</dbReference>
<proteinExistence type="predicted"/>
<comment type="caution">
    <text evidence="2">The sequence shown here is derived from an EMBL/GenBank/DDBJ whole genome shotgun (WGS) entry which is preliminary data.</text>
</comment>
<dbReference type="AlphaFoldDB" id="A0A919AZA2"/>
<feature type="transmembrane region" description="Helical" evidence="1">
    <location>
        <begin position="63"/>
        <end position="81"/>
    </location>
</feature>
<reference evidence="2" key="2">
    <citation type="submission" date="2020-09" db="EMBL/GenBank/DDBJ databases">
        <authorList>
            <person name="Sun Q."/>
            <person name="Kim S."/>
        </authorList>
    </citation>
    <scope>NUCLEOTIDE SEQUENCE</scope>
    <source>
        <strain evidence="2">KCTC 42590</strain>
    </source>
</reference>
<feature type="transmembrane region" description="Helical" evidence="1">
    <location>
        <begin position="116"/>
        <end position="136"/>
    </location>
</feature>
<feature type="transmembrane region" description="Helical" evidence="1">
    <location>
        <begin position="93"/>
        <end position="110"/>
    </location>
</feature>
<keyword evidence="3" id="KW-1185">Reference proteome</keyword>
<organism evidence="2 3">
    <name type="scientific">Kordiimonas sediminis</name>
    <dbReference type="NCBI Taxonomy" id="1735581"/>
    <lineage>
        <taxon>Bacteria</taxon>
        <taxon>Pseudomonadati</taxon>
        <taxon>Pseudomonadota</taxon>
        <taxon>Alphaproteobacteria</taxon>
        <taxon>Kordiimonadales</taxon>
        <taxon>Kordiimonadaceae</taxon>
        <taxon>Kordiimonas</taxon>
    </lineage>
</organism>
<dbReference type="EMBL" id="BNCI01000002">
    <property type="protein sequence ID" value="GHF30951.1"/>
    <property type="molecule type" value="Genomic_DNA"/>
</dbReference>
<evidence type="ECO:0000256" key="1">
    <source>
        <dbReference type="SAM" id="Phobius"/>
    </source>
</evidence>
<keyword evidence="1" id="KW-0812">Transmembrane</keyword>
<evidence type="ECO:0000313" key="3">
    <source>
        <dbReference type="Proteomes" id="UP000630923"/>
    </source>
</evidence>
<feature type="transmembrane region" description="Helical" evidence="1">
    <location>
        <begin position="37"/>
        <end position="57"/>
    </location>
</feature>